<evidence type="ECO:0000256" key="8">
    <source>
        <dbReference type="SAM" id="MobiDB-lite"/>
    </source>
</evidence>
<dbReference type="InterPro" id="IPR009081">
    <property type="entry name" value="PP-bd_ACP"/>
</dbReference>
<dbReference type="Pfam" id="PF00550">
    <property type="entry name" value="PP-binding"/>
    <property type="match status" value="1"/>
</dbReference>
<dbReference type="InterPro" id="IPR006162">
    <property type="entry name" value="Ppantetheine_attach_site"/>
</dbReference>
<dbReference type="PROSITE" id="PS52019">
    <property type="entry name" value="PKS_MFAS_DH"/>
    <property type="match status" value="1"/>
</dbReference>
<dbReference type="InterPro" id="IPR014043">
    <property type="entry name" value="Acyl_transferase_dom"/>
</dbReference>
<evidence type="ECO:0000259" key="11">
    <source>
        <dbReference type="PROSITE" id="PS52019"/>
    </source>
</evidence>
<dbReference type="GO" id="GO:0004312">
    <property type="term" value="F:fatty acid synthase activity"/>
    <property type="evidence" value="ECO:0007669"/>
    <property type="project" value="TreeGrafter"/>
</dbReference>
<dbReference type="InterPro" id="IPR001227">
    <property type="entry name" value="Ac_transferase_dom_sf"/>
</dbReference>
<dbReference type="PROSITE" id="PS50075">
    <property type="entry name" value="CARRIER"/>
    <property type="match status" value="1"/>
</dbReference>
<dbReference type="Pfam" id="PF21089">
    <property type="entry name" value="PKS_DH_N"/>
    <property type="match status" value="1"/>
</dbReference>
<proteinExistence type="predicted"/>
<evidence type="ECO:0000256" key="1">
    <source>
        <dbReference type="ARBA" id="ARBA00004792"/>
    </source>
</evidence>
<dbReference type="Gene3D" id="3.40.50.720">
    <property type="entry name" value="NAD(P)-binding Rossmann-like Domain"/>
    <property type="match status" value="1"/>
</dbReference>
<dbReference type="InterPro" id="IPR020841">
    <property type="entry name" value="PKS_Beta-ketoAc_synthase_dom"/>
</dbReference>
<dbReference type="PANTHER" id="PTHR43775:SF51">
    <property type="entry name" value="INACTIVE PHENOLPHTHIOCEROL SYNTHESIS POLYKETIDE SYNTHASE TYPE I PKS1-RELATED"/>
    <property type="match status" value="1"/>
</dbReference>
<feature type="compositionally biased region" description="Low complexity" evidence="8">
    <location>
        <begin position="1088"/>
        <end position="1108"/>
    </location>
</feature>
<keyword evidence="5" id="KW-0045">Antibiotic biosynthesis</keyword>
<dbReference type="SMART" id="SM00827">
    <property type="entry name" value="PKS_AT"/>
    <property type="match status" value="1"/>
</dbReference>
<dbReference type="InterPro" id="IPR016035">
    <property type="entry name" value="Acyl_Trfase/lysoPLipase"/>
</dbReference>
<dbReference type="SMART" id="SM00826">
    <property type="entry name" value="PKS_DH"/>
    <property type="match status" value="1"/>
</dbReference>
<keyword evidence="6" id="KW-0511">Multifunctional enzyme</keyword>
<keyword evidence="3" id="KW-0597">Phosphoprotein</keyword>
<dbReference type="InterPro" id="IPR014030">
    <property type="entry name" value="Ketoacyl_synth_N"/>
</dbReference>
<dbReference type="PROSITE" id="PS52004">
    <property type="entry name" value="KS3_2"/>
    <property type="match status" value="1"/>
</dbReference>
<dbReference type="InterPro" id="IPR049900">
    <property type="entry name" value="PKS_mFAS_DH"/>
</dbReference>
<dbReference type="InterPro" id="IPR050091">
    <property type="entry name" value="PKS_NRPS_Biosynth_Enz"/>
</dbReference>
<evidence type="ECO:0000256" key="3">
    <source>
        <dbReference type="ARBA" id="ARBA00022553"/>
    </source>
</evidence>
<dbReference type="Gene3D" id="3.30.70.3290">
    <property type="match status" value="1"/>
</dbReference>
<dbReference type="SUPFAM" id="SSF52151">
    <property type="entry name" value="FabD/lysophospholipase-like"/>
    <property type="match status" value="1"/>
</dbReference>
<dbReference type="HOGENOM" id="CLU_000022_35_1_11"/>
<dbReference type="Gene3D" id="3.10.129.110">
    <property type="entry name" value="Polyketide synthase dehydratase"/>
    <property type="match status" value="1"/>
</dbReference>
<dbReference type="Gene3D" id="1.10.1200.10">
    <property type="entry name" value="ACP-like"/>
    <property type="match status" value="1"/>
</dbReference>
<dbReference type="SMART" id="SM00823">
    <property type="entry name" value="PKS_PP"/>
    <property type="match status" value="1"/>
</dbReference>
<dbReference type="InterPro" id="IPR049552">
    <property type="entry name" value="PKS_DH_N"/>
</dbReference>
<comment type="caution">
    <text evidence="7">Lacks conserved residue(s) required for the propagation of feature annotation.</text>
</comment>
<dbReference type="SMART" id="SM00825">
    <property type="entry name" value="PKS_KS"/>
    <property type="match status" value="1"/>
</dbReference>
<evidence type="ECO:0000256" key="2">
    <source>
        <dbReference type="ARBA" id="ARBA00022450"/>
    </source>
</evidence>
<keyword evidence="4" id="KW-0808">Transferase</keyword>
<evidence type="ECO:0000256" key="7">
    <source>
        <dbReference type="PROSITE-ProRule" id="PRU01363"/>
    </source>
</evidence>
<comment type="pathway">
    <text evidence="1">Antibiotic biosynthesis.</text>
</comment>
<feature type="region of interest" description="Disordered" evidence="8">
    <location>
        <begin position="1087"/>
        <end position="1108"/>
    </location>
</feature>
<feature type="domain" description="Ketosynthase family 3 (KS3)" evidence="10">
    <location>
        <begin position="944"/>
        <end position="1108"/>
    </location>
</feature>
<dbReference type="GO" id="GO:0031177">
    <property type="term" value="F:phosphopantetheine binding"/>
    <property type="evidence" value="ECO:0007669"/>
    <property type="project" value="InterPro"/>
</dbReference>
<dbReference type="GO" id="GO:0006633">
    <property type="term" value="P:fatty acid biosynthetic process"/>
    <property type="evidence" value="ECO:0007669"/>
    <property type="project" value="TreeGrafter"/>
</dbReference>
<evidence type="ECO:0000313" key="12">
    <source>
        <dbReference type="EMBL" id="CDR01154.1"/>
    </source>
</evidence>
<dbReference type="InterPro" id="IPR049551">
    <property type="entry name" value="PKS_DH_C"/>
</dbReference>
<feature type="region of interest" description="N-terminal hotdog fold" evidence="7">
    <location>
        <begin position="161"/>
        <end position="282"/>
    </location>
</feature>
<dbReference type="GO" id="GO:0017000">
    <property type="term" value="P:antibiotic biosynthetic process"/>
    <property type="evidence" value="ECO:0007669"/>
    <property type="project" value="UniProtKB-KW"/>
</dbReference>
<dbReference type="Gene3D" id="3.40.47.10">
    <property type="match status" value="1"/>
</dbReference>
<accession>A0A060ZHV5</accession>
<dbReference type="Pfam" id="PF14765">
    <property type="entry name" value="PS-DH"/>
    <property type="match status" value="1"/>
</dbReference>
<gene>
    <name evidence="12" type="ORF">SIRAN151</name>
</gene>
<feature type="domain" description="PKS/mFAS DH" evidence="11">
    <location>
        <begin position="161"/>
        <end position="446"/>
    </location>
</feature>
<dbReference type="InterPro" id="IPR020807">
    <property type="entry name" value="PKS_DH"/>
</dbReference>
<dbReference type="CDD" id="cd00833">
    <property type="entry name" value="PKS"/>
    <property type="match status" value="1"/>
</dbReference>
<dbReference type="EMBL" id="LK022848">
    <property type="protein sequence ID" value="CDR01154.1"/>
    <property type="molecule type" value="Genomic_DNA"/>
</dbReference>
<dbReference type="InterPro" id="IPR016039">
    <property type="entry name" value="Thiolase-like"/>
</dbReference>
<dbReference type="AlphaFoldDB" id="A0A060ZHV5"/>
<dbReference type="SUPFAM" id="SSF47336">
    <property type="entry name" value="ACP-like"/>
    <property type="match status" value="1"/>
</dbReference>
<dbReference type="InterPro" id="IPR036291">
    <property type="entry name" value="NAD(P)-bd_dom_sf"/>
</dbReference>
<dbReference type="CDD" id="cd08956">
    <property type="entry name" value="KR_3_FAS_SDR_x"/>
    <property type="match status" value="1"/>
</dbReference>
<dbReference type="InterPro" id="IPR020806">
    <property type="entry name" value="PKS_PP-bd"/>
</dbReference>
<dbReference type="InterPro" id="IPR036736">
    <property type="entry name" value="ACP-like_sf"/>
</dbReference>
<keyword evidence="2" id="KW-0596">Phosphopantetheine</keyword>
<dbReference type="InterPro" id="IPR013968">
    <property type="entry name" value="PKS_KR"/>
</dbReference>
<dbReference type="InterPro" id="IPR055123">
    <property type="entry name" value="SpnB-like_Rossmann"/>
</dbReference>
<feature type="region of interest" description="C-terminal hotdog fold" evidence="7">
    <location>
        <begin position="294"/>
        <end position="446"/>
    </location>
</feature>
<organism evidence="12">
    <name type="scientific">Streptomyces iranensis</name>
    <dbReference type="NCBI Taxonomy" id="576784"/>
    <lineage>
        <taxon>Bacteria</taxon>
        <taxon>Bacillati</taxon>
        <taxon>Actinomycetota</taxon>
        <taxon>Actinomycetes</taxon>
        <taxon>Kitasatosporales</taxon>
        <taxon>Streptomycetaceae</taxon>
        <taxon>Streptomyces</taxon>
        <taxon>Streptomyces violaceusniger group</taxon>
    </lineage>
</organism>
<evidence type="ECO:0000256" key="4">
    <source>
        <dbReference type="ARBA" id="ARBA00022679"/>
    </source>
</evidence>
<dbReference type="SMART" id="SM01294">
    <property type="entry name" value="PKS_PP_betabranch"/>
    <property type="match status" value="1"/>
</dbReference>
<dbReference type="PANTHER" id="PTHR43775">
    <property type="entry name" value="FATTY ACID SYNTHASE"/>
    <property type="match status" value="1"/>
</dbReference>
<dbReference type="Pfam" id="PF22953">
    <property type="entry name" value="SpnB_Rossmann"/>
    <property type="match status" value="1"/>
</dbReference>
<name>A0A060ZHV5_9ACTN</name>
<dbReference type="FunFam" id="1.10.1200.10:FF:000007">
    <property type="entry name" value="Probable polyketide synthase pks17"/>
    <property type="match status" value="1"/>
</dbReference>
<sequence length="1108" mass="114605">MEPMLGEFREVVSSLRFHAPQIPVVSTVTGGLLTADAEYWVEQVRATVRFADGVRELGERGVRTFLEVGPGGVLAAMAQESLGDDAAAFATLRKDGSEPLAVVGAVGKAYARGVGVDWKALLAGGRRVELPTYAFQRERYWVDDAPAVGDVGSAGLGAANHPLLGAAVSLADAEGMLLTGRVSQRTHPWLTGNVAGGQVVMPAAALVELALRAGDEVGYERVEELAVEAPLVVPERAGVQVQVAVGGPDGSGHRAFSVHARVEDEEWVRYAAGVLVRDAAPEPPMMVAWPPAGAVPIEVEGLYDELAEAGYSPGPAFRGLTGAWQSGDTLYAEAALPEPTTNDAAAFGLHPALFEAALHVLGARAAQSFAGVTLHAAGATAVRVRIRPLDPDTVALDVADGLGQPVASVERVVLGPVAELLAPGRRDSVFRVDWVPAPAGRTAAMAEPEITTVRAGDGRSAEAVHDAVAEGLETLQSWLAEPRSAGSRLVFVTRGAVATGADEDITDLAAAAVWGLVRSAQAENPGRFVLVDLDGDDTSALPTALASGEQQVAVRAGSVLVPRLVRLGTDGAAPPLLEPGGTVLVTGGTGTLGALIARHLVAEHGARHLLLTSRRGSVADGASELVAELAGMGAEATVVACDAADREALAEVLSGIPAEHPLTAVIHTAGVADDGLLTSMTRQRVDAVLRPKVDAVLNLHELTAGDDLTSFVVFSSAAAVFGGAGQANYAAANAFADAFAQHRKASGRPASALSWGLWAQRSGVTGHLADTDLNRMARAGLVPLSNDEGLALFDSARSSAYAHTVPIRLNVAALRRGGDDVPPLLSTLVGRARRSRTGTGTLAHLPAAERAEFLIGLVRSHAAVVLGRPGSGPIDSGKAFRDLGFDSLTAVELRNRLSTATGLPLPATVVFDYPTAQALADHLETELLGVQPAAPVAAATATDTDPIVVVSMSCRFPGGVTTPEELWQLLESDGDVISTFPVDRGWEIEGLYDPDPDAVGKTYSIAGGFLEAVSDFDAGFFGISPREAVAMDPQQRLLLETAWEAFEQAGIDPESLRGSRTGVFVGSNGQDYALRLGRVASGVEGYLASGSSASGPSSPAAAAWSRSR</sequence>
<dbReference type="SUPFAM" id="SSF51735">
    <property type="entry name" value="NAD(P)-binding Rossmann-fold domains"/>
    <property type="match status" value="2"/>
</dbReference>
<dbReference type="InterPro" id="IPR042104">
    <property type="entry name" value="PKS_dehydratase_sf"/>
</dbReference>
<dbReference type="Pfam" id="PF00109">
    <property type="entry name" value="ketoacyl-synt"/>
    <property type="match status" value="1"/>
</dbReference>
<evidence type="ECO:0000256" key="6">
    <source>
        <dbReference type="ARBA" id="ARBA00023268"/>
    </source>
</evidence>
<evidence type="ECO:0000259" key="9">
    <source>
        <dbReference type="PROSITE" id="PS50075"/>
    </source>
</evidence>
<dbReference type="SUPFAM" id="SSF53901">
    <property type="entry name" value="Thiolase-like"/>
    <property type="match status" value="1"/>
</dbReference>
<feature type="domain" description="Carrier" evidence="9">
    <location>
        <begin position="852"/>
        <end position="927"/>
    </location>
</feature>
<dbReference type="Pfam" id="PF08659">
    <property type="entry name" value="KR"/>
    <property type="match status" value="1"/>
</dbReference>
<dbReference type="SMART" id="SM00822">
    <property type="entry name" value="PKS_KR"/>
    <property type="match status" value="1"/>
</dbReference>
<dbReference type="Gene3D" id="3.40.366.10">
    <property type="entry name" value="Malonyl-Coenzyme A Acyl Carrier Protein, domain 2"/>
    <property type="match status" value="1"/>
</dbReference>
<protein>
    <submittedName>
        <fullName evidence="12">Modular polyketide synthase</fullName>
    </submittedName>
</protein>
<evidence type="ECO:0000259" key="10">
    <source>
        <dbReference type="PROSITE" id="PS52004"/>
    </source>
</evidence>
<dbReference type="PROSITE" id="PS00012">
    <property type="entry name" value="PHOSPHOPANTETHEINE"/>
    <property type="match status" value="1"/>
</dbReference>
<reference evidence="12" key="1">
    <citation type="submission" date="2014-05" db="EMBL/GenBank/DDBJ databases">
        <authorList>
            <person name="Horn Fabian"/>
        </authorList>
    </citation>
    <scope>NUCLEOTIDE SEQUENCE</scope>
</reference>
<dbReference type="InterPro" id="IPR057326">
    <property type="entry name" value="KR_dom"/>
</dbReference>
<evidence type="ECO:0000256" key="5">
    <source>
        <dbReference type="ARBA" id="ARBA00023194"/>
    </source>
</evidence>